<protein>
    <submittedName>
        <fullName evidence="5">Phosphoglycolate phosphatase</fullName>
        <ecNumber evidence="5">3.1.3.18</ecNumber>
    </submittedName>
</protein>
<dbReference type="InterPro" id="IPR041492">
    <property type="entry name" value="HAD_2"/>
</dbReference>
<keyword evidence="6" id="KW-1185">Reference proteome</keyword>
<dbReference type="Gene3D" id="1.10.150.520">
    <property type="match status" value="1"/>
</dbReference>
<dbReference type="SUPFAM" id="SSF56784">
    <property type="entry name" value="HAD-like"/>
    <property type="match status" value="1"/>
</dbReference>
<dbReference type="InterPro" id="IPR006549">
    <property type="entry name" value="HAD-SF_hydro_IIIA"/>
</dbReference>
<evidence type="ECO:0000256" key="3">
    <source>
        <dbReference type="ARBA" id="ARBA00022801"/>
    </source>
</evidence>
<dbReference type="InterPro" id="IPR006439">
    <property type="entry name" value="HAD-SF_hydro_IA"/>
</dbReference>
<dbReference type="NCBIfam" id="TIGR01662">
    <property type="entry name" value="HAD-SF-IIIA"/>
    <property type="match status" value="1"/>
</dbReference>
<dbReference type="Proteomes" id="UP000245974">
    <property type="component" value="Unassembled WGS sequence"/>
</dbReference>
<evidence type="ECO:0000313" key="5">
    <source>
        <dbReference type="EMBL" id="SPL68875.1"/>
    </source>
</evidence>
<dbReference type="SFLD" id="SFLDG01135">
    <property type="entry name" value="C1.5.6:_HAD__Beta-PGM__Phospha"/>
    <property type="match status" value="1"/>
</dbReference>
<dbReference type="NCBIfam" id="TIGR01509">
    <property type="entry name" value="HAD-SF-IA-v3"/>
    <property type="match status" value="1"/>
</dbReference>
<dbReference type="RefSeq" id="WP_121972451.1">
    <property type="nucleotide sequence ID" value="NZ_OOGT01000002.1"/>
</dbReference>
<evidence type="ECO:0000313" key="6">
    <source>
        <dbReference type="Proteomes" id="UP000245974"/>
    </source>
</evidence>
<gene>
    <name evidence="5" type="primary">gph_1</name>
    <name evidence="5" type="ORF">KPC_0053</name>
</gene>
<dbReference type="AlphaFoldDB" id="A0A2U3MU26"/>
<dbReference type="InterPro" id="IPR051400">
    <property type="entry name" value="HAD-like_hydrolase"/>
</dbReference>
<dbReference type="PANTHER" id="PTHR46470">
    <property type="entry name" value="N-ACYLNEURAMINATE-9-PHOSPHATASE"/>
    <property type="match status" value="1"/>
</dbReference>
<dbReference type="InterPro" id="IPR036412">
    <property type="entry name" value="HAD-like_sf"/>
</dbReference>
<accession>A0A2U3MU26</accession>
<dbReference type="SFLD" id="SFLDS00003">
    <property type="entry name" value="Haloacid_Dehalogenase"/>
    <property type="match status" value="1"/>
</dbReference>
<dbReference type="PANTHER" id="PTHR46470:SF2">
    <property type="entry name" value="GLYCERALDEHYDE 3-PHOSPHATE PHOSPHATASE"/>
    <property type="match status" value="1"/>
</dbReference>
<evidence type="ECO:0000256" key="1">
    <source>
        <dbReference type="ARBA" id="ARBA00001946"/>
    </source>
</evidence>
<evidence type="ECO:0000256" key="4">
    <source>
        <dbReference type="ARBA" id="ARBA00022842"/>
    </source>
</evidence>
<dbReference type="NCBIfam" id="TIGR01549">
    <property type="entry name" value="HAD-SF-IA-v1"/>
    <property type="match status" value="1"/>
</dbReference>
<dbReference type="Pfam" id="PF13419">
    <property type="entry name" value="HAD_2"/>
    <property type="match status" value="1"/>
</dbReference>
<proteinExistence type="predicted"/>
<dbReference type="OrthoDB" id="367448at2"/>
<reference evidence="6" key="1">
    <citation type="submission" date="2018-03" db="EMBL/GenBank/DDBJ databases">
        <authorList>
            <person name="Blom J."/>
        </authorList>
    </citation>
    <scope>NUCLEOTIDE SEQUENCE [LARGE SCALE GENOMIC DNA]</scope>
    <source>
        <strain evidence="6">KPC-SM-21</strain>
    </source>
</reference>
<dbReference type="Gene3D" id="3.40.50.1000">
    <property type="entry name" value="HAD superfamily/HAD-like"/>
    <property type="match status" value="1"/>
</dbReference>
<dbReference type="SFLD" id="SFLDG01129">
    <property type="entry name" value="C1.5:_HAD__Beta-PGM__Phosphata"/>
    <property type="match status" value="1"/>
</dbReference>
<keyword evidence="4" id="KW-0460">Magnesium</keyword>
<dbReference type="InterPro" id="IPR023214">
    <property type="entry name" value="HAD_sf"/>
</dbReference>
<keyword evidence="3 5" id="KW-0378">Hydrolase</keyword>
<dbReference type="InParanoid" id="A0A2U3MU26"/>
<comment type="cofactor">
    <cofactor evidence="1">
        <name>Mg(2+)</name>
        <dbReference type="ChEBI" id="CHEBI:18420"/>
    </cofactor>
</comment>
<dbReference type="EC" id="3.1.3.18" evidence="5"/>
<evidence type="ECO:0000256" key="2">
    <source>
        <dbReference type="ARBA" id="ARBA00022723"/>
    </source>
</evidence>
<dbReference type="GO" id="GO:0044281">
    <property type="term" value="P:small molecule metabolic process"/>
    <property type="evidence" value="ECO:0007669"/>
    <property type="project" value="UniProtKB-ARBA"/>
</dbReference>
<dbReference type="EMBL" id="OOGT01000002">
    <property type="protein sequence ID" value="SPL68875.1"/>
    <property type="molecule type" value="Genomic_DNA"/>
</dbReference>
<organism evidence="5 6">
    <name type="scientific">Acinetobacter stercoris</name>
    <dbReference type="NCBI Taxonomy" id="2126983"/>
    <lineage>
        <taxon>Bacteria</taxon>
        <taxon>Pseudomonadati</taxon>
        <taxon>Pseudomonadota</taxon>
        <taxon>Gammaproteobacteria</taxon>
        <taxon>Moraxellales</taxon>
        <taxon>Moraxellaceae</taxon>
        <taxon>Acinetobacter</taxon>
    </lineage>
</organism>
<name>A0A2U3MU26_9GAMM</name>
<dbReference type="GO" id="GO:0046872">
    <property type="term" value="F:metal ion binding"/>
    <property type="evidence" value="ECO:0007669"/>
    <property type="project" value="UniProtKB-KW"/>
</dbReference>
<dbReference type="GO" id="GO:0008967">
    <property type="term" value="F:phosphoglycolate phosphatase activity"/>
    <property type="evidence" value="ECO:0007669"/>
    <property type="project" value="UniProtKB-EC"/>
</dbReference>
<keyword evidence="2" id="KW-0479">Metal-binding</keyword>
<sequence length="216" mass="24968">MINTIIFDLDETLLDRTNSLIHFCQWQAKQLNLKGINRERFTKRFIELDANGSVWKDQVYAQLKQEFVISQTVDELLFIYIEQFQNFCIANPEVNETIIKLYQHGYQLGLISNGKNPFQENNFKHLQLSPYFSSIIVSEAVQLRKPDPAIFLLACQQLNVQPEQCLFIGDNEIVDVQGAQQAGMTAVWYNPQKHLSSTTIQHSIQSMSEIFHVITL</sequence>
<dbReference type="FunCoup" id="A0A2U3MU26">
    <property type="interactions" value="129"/>
</dbReference>
<dbReference type="PRINTS" id="PR00413">
    <property type="entry name" value="HADHALOGNASE"/>
</dbReference>